<dbReference type="InParanoid" id="E3JDQ8"/>
<sequence length="60" mass="6351" precursor="true">MRHQTRLRPRARWPWALAAAVGLFLWAAATAPTTTAADLAVAGHVLTQITAGLGEFIAAL</sequence>
<keyword evidence="1" id="KW-0732">Signal</keyword>
<proteinExistence type="predicted"/>
<name>E3JDQ8_PSEI1</name>
<dbReference type="RefSeq" id="WP_013427935.1">
    <property type="nucleotide sequence ID" value="NC_014666.1"/>
</dbReference>
<dbReference type="EMBL" id="CP002299">
    <property type="protein sequence ID" value="ADP84824.1"/>
    <property type="molecule type" value="Genomic_DNA"/>
</dbReference>
<dbReference type="STRING" id="298654.FraEuI1c_6855"/>
<dbReference type="KEGG" id="fri:FraEuI1c_6855"/>
<dbReference type="Proteomes" id="UP000002484">
    <property type="component" value="Chromosome"/>
</dbReference>
<dbReference type="AlphaFoldDB" id="E3JDQ8"/>
<reference evidence="2 3" key="1">
    <citation type="submission" date="2010-10" db="EMBL/GenBank/DDBJ databases">
        <title>Complete sequence of Frankia sp. EuI1c.</title>
        <authorList>
            <consortium name="US DOE Joint Genome Institute"/>
            <person name="Lucas S."/>
            <person name="Copeland A."/>
            <person name="Lapidus A."/>
            <person name="Cheng J.-F."/>
            <person name="Bruce D."/>
            <person name="Goodwin L."/>
            <person name="Pitluck S."/>
            <person name="Chertkov O."/>
            <person name="Detter J.C."/>
            <person name="Han C."/>
            <person name="Tapia R."/>
            <person name="Land M."/>
            <person name="Hauser L."/>
            <person name="Jeffries C."/>
            <person name="Kyrpides N."/>
            <person name="Ivanova N."/>
            <person name="Mikhailova N."/>
            <person name="Beauchemin N."/>
            <person name="Sen A."/>
            <person name="Sur S.A."/>
            <person name="Gtari M."/>
            <person name="Wall L."/>
            <person name="Tisa L."/>
            <person name="Woyke T."/>
        </authorList>
    </citation>
    <scope>NUCLEOTIDE SEQUENCE [LARGE SCALE GENOMIC DNA]</scope>
    <source>
        <strain evidence="3">DSM 45817 / CECT 9037 / EuI1c</strain>
    </source>
</reference>
<protein>
    <submittedName>
        <fullName evidence="2">Uncharacterized protein</fullName>
    </submittedName>
</protein>
<feature type="signal peptide" evidence="1">
    <location>
        <begin position="1"/>
        <end position="31"/>
    </location>
</feature>
<evidence type="ECO:0000313" key="2">
    <source>
        <dbReference type="EMBL" id="ADP84824.1"/>
    </source>
</evidence>
<dbReference type="HOGENOM" id="CLU_2934802_0_0_11"/>
<organism evidence="2 3">
    <name type="scientific">Pseudofrankia inefficax (strain DSM 45817 / CECT 9037 / DDB 130130 / EuI1c)</name>
    <name type="common">Frankia inefficax</name>
    <dbReference type="NCBI Taxonomy" id="298654"/>
    <lineage>
        <taxon>Bacteria</taxon>
        <taxon>Bacillati</taxon>
        <taxon>Actinomycetota</taxon>
        <taxon>Actinomycetes</taxon>
        <taxon>Frankiales</taxon>
        <taxon>Frankiaceae</taxon>
        <taxon>Pseudofrankia</taxon>
    </lineage>
</organism>
<accession>E3JDQ8</accession>
<evidence type="ECO:0000256" key="1">
    <source>
        <dbReference type="SAM" id="SignalP"/>
    </source>
</evidence>
<evidence type="ECO:0000313" key="3">
    <source>
        <dbReference type="Proteomes" id="UP000002484"/>
    </source>
</evidence>
<feature type="chain" id="PRO_5039645934" evidence="1">
    <location>
        <begin position="32"/>
        <end position="60"/>
    </location>
</feature>
<keyword evidence="3" id="KW-1185">Reference proteome</keyword>
<gene>
    <name evidence="2" type="ordered locus">FraEuI1c_6855</name>
</gene>